<feature type="chain" id="PRO_5045407779" description="Outer membrane protein beta-barrel domain-containing protein" evidence="1">
    <location>
        <begin position="20"/>
        <end position="272"/>
    </location>
</feature>
<keyword evidence="3" id="KW-1185">Reference proteome</keyword>
<dbReference type="Proteomes" id="UP001152321">
    <property type="component" value="Unassembled WGS sequence"/>
</dbReference>
<evidence type="ECO:0000313" key="3">
    <source>
        <dbReference type="Proteomes" id="UP001152321"/>
    </source>
</evidence>
<reference evidence="2" key="1">
    <citation type="submission" date="2022-08" db="EMBL/GenBank/DDBJ databases">
        <title>Novel Bdellovibrio Species Isolated from Svalbard: Designation Bdellovibrio svalbardensis.</title>
        <authorList>
            <person name="Mitchell R.J."/>
            <person name="Choi S.Y."/>
        </authorList>
    </citation>
    <scope>NUCLEOTIDE SEQUENCE</scope>
    <source>
        <strain evidence="2">PAP01</strain>
    </source>
</reference>
<dbReference type="SUPFAM" id="SSF56925">
    <property type="entry name" value="OMPA-like"/>
    <property type="match status" value="1"/>
</dbReference>
<keyword evidence="1" id="KW-0732">Signal</keyword>
<evidence type="ECO:0000256" key="1">
    <source>
        <dbReference type="SAM" id="SignalP"/>
    </source>
</evidence>
<name>A0ABT6DGX5_9BACT</name>
<dbReference type="Gene3D" id="2.40.160.20">
    <property type="match status" value="1"/>
</dbReference>
<sequence length="272" mass="28895">MKTLIAAMTFCLFSFHAQAAKITVVKNGKALIDLEGDSVAVGDQFMALNEQGKRKALLTVKQVKGNKAVATIDKGKPSEGFALEAYEGHAGGAHRSKDKAAGGLSVGYAMNNMTVKPANGSVSLTGTSFNLLGFYQMQLDKNISVKFLGGYQTLVAKGTADSAICNGTTDCSVDLSYLGVNALIRYSFHKSKTWDIWGGGGLGFLFAIGKSSNVLDTSKVTTNQTIIGSLGADYSLSKDNFIPFQFDYAMFPNNSTSSANQMIFSAGYGWAF</sequence>
<feature type="signal peptide" evidence="1">
    <location>
        <begin position="1"/>
        <end position="19"/>
    </location>
</feature>
<proteinExistence type="predicted"/>
<organism evidence="2 3">
    <name type="scientific">Bdellovibrio svalbardensis</name>
    <dbReference type="NCBI Taxonomy" id="2972972"/>
    <lineage>
        <taxon>Bacteria</taxon>
        <taxon>Pseudomonadati</taxon>
        <taxon>Bdellovibrionota</taxon>
        <taxon>Bdellovibrionia</taxon>
        <taxon>Bdellovibrionales</taxon>
        <taxon>Pseudobdellovibrionaceae</taxon>
        <taxon>Bdellovibrio</taxon>
    </lineage>
</organism>
<evidence type="ECO:0000313" key="2">
    <source>
        <dbReference type="EMBL" id="MDG0816057.1"/>
    </source>
</evidence>
<comment type="caution">
    <text evidence="2">The sequence shown here is derived from an EMBL/GenBank/DDBJ whole genome shotgun (WGS) entry which is preliminary data.</text>
</comment>
<dbReference type="RefSeq" id="WP_277577535.1">
    <property type="nucleotide sequence ID" value="NZ_JANRMI010000002.1"/>
</dbReference>
<accession>A0ABT6DGX5</accession>
<evidence type="ECO:0008006" key="4">
    <source>
        <dbReference type="Google" id="ProtNLM"/>
    </source>
</evidence>
<gene>
    <name evidence="2" type="ORF">NWE73_06765</name>
</gene>
<dbReference type="EMBL" id="JANRMI010000002">
    <property type="protein sequence ID" value="MDG0816057.1"/>
    <property type="molecule type" value="Genomic_DNA"/>
</dbReference>
<dbReference type="InterPro" id="IPR011250">
    <property type="entry name" value="OMP/PagP_B-barrel"/>
</dbReference>
<protein>
    <recommendedName>
        <fullName evidence="4">Outer membrane protein beta-barrel domain-containing protein</fullName>
    </recommendedName>
</protein>